<dbReference type="Proteomes" id="UP000812287">
    <property type="component" value="Unassembled WGS sequence"/>
</dbReference>
<dbReference type="OrthoDB" id="5407957at2759"/>
<evidence type="ECO:0000313" key="3">
    <source>
        <dbReference type="Proteomes" id="UP000812287"/>
    </source>
</evidence>
<evidence type="ECO:0000256" key="1">
    <source>
        <dbReference type="SAM" id="MobiDB-lite"/>
    </source>
</evidence>
<dbReference type="AlphaFoldDB" id="A0A9P8ATU8"/>
<sequence length="527" mass="57879">MALLLTSTAVQTVVTNTIILVQEVITEFAGSVSDVPRQVQGVAEGVEKKLDAEVDVPPYPTSRIYPLSSKRRIQRTTKLTLRTSAPMMPRRQTDSAAEGIQAILAEAHRDARYIAALKVLLSLFEKCLSIHLAVPGGHAVVAQCSVPQVQVHRAADAKTLLQRLVSGKSLDPLCASFNNLVAAVASVPREDHAVVQLHAYFTELRGCLALASLPEDHTTVRLLRILTTLSTDIHDYLSSVRSPLRKRRTLLFGSDLERRRRRRGRHERIAFFSLMRTIFKPDGAVIIPTLIFISTAFLRERYIVFGRSGGIPSLGHEDEGVLGLDFGLGGLGGAIIGILLCLHEFTPLMDLKHWILILNEPAYADHPASGQVVRTKGAKRRLVEQWQSMAWLGLAWLMTCTLSKVKRKKGRGGQSWWTAIMNVIASGQLFGRSPQLTDQIAWKQTLHAEERPVDVEQRVREEVDAVGELIDSNRRQTCARAESRGKGTPCGGGGLPETMCTQPEGGSELPGEVLDKTCVGLGPGSRR</sequence>
<evidence type="ECO:0000313" key="2">
    <source>
        <dbReference type="EMBL" id="KAG7447813.1"/>
    </source>
</evidence>
<dbReference type="RefSeq" id="XP_043041313.1">
    <property type="nucleotide sequence ID" value="XM_043177045.1"/>
</dbReference>
<keyword evidence="3" id="KW-1185">Reference proteome</keyword>
<comment type="caution">
    <text evidence="2">The sequence shown here is derived from an EMBL/GenBank/DDBJ whole genome shotgun (WGS) entry which is preliminary data.</text>
</comment>
<accession>A0A9P8ATU8</accession>
<reference evidence="2" key="1">
    <citation type="submission" date="2020-11" db="EMBL/GenBank/DDBJ databases">
        <title>Adaptations for nitrogen fixation in a non-lichenized fungal sporocarp promotes dispersal by wood-feeding termites.</title>
        <authorList>
            <consortium name="DOE Joint Genome Institute"/>
            <person name="Koch R.A."/>
            <person name="Yoon G."/>
            <person name="Arayal U."/>
            <person name="Lail K."/>
            <person name="Amirebrahimi M."/>
            <person name="Labutti K."/>
            <person name="Lipzen A."/>
            <person name="Riley R."/>
            <person name="Barry K."/>
            <person name="Henrissat B."/>
            <person name="Grigoriev I.V."/>
            <person name="Herr J.R."/>
            <person name="Aime M.C."/>
        </authorList>
    </citation>
    <scope>NUCLEOTIDE SEQUENCE</scope>
    <source>
        <strain evidence="2">MCA 3950</strain>
    </source>
</reference>
<organism evidence="2 3">
    <name type="scientific">Guyanagaster necrorhizus</name>
    <dbReference type="NCBI Taxonomy" id="856835"/>
    <lineage>
        <taxon>Eukaryota</taxon>
        <taxon>Fungi</taxon>
        <taxon>Dikarya</taxon>
        <taxon>Basidiomycota</taxon>
        <taxon>Agaricomycotina</taxon>
        <taxon>Agaricomycetes</taxon>
        <taxon>Agaricomycetidae</taxon>
        <taxon>Agaricales</taxon>
        <taxon>Marasmiineae</taxon>
        <taxon>Physalacriaceae</taxon>
        <taxon>Guyanagaster</taxon>
    </lineage>
</organism>
<feature type="region of interest" description="Disordered" evidence="1">
    <location>
        <begin position="480"/>
        <end position="527"/>
    </location>
</feature>
<gene>
    <name evidence="2" type="ORF">BT62DRAFT_1004575</name>
</gene>
<dbReference type="GeneID" id="66099332"/>
<proteinExistence type="predicted"/>
<protein>
    <submittedName>
        <fullName evidence="2">Uncharacterized protein</fullName>
    </submittedName>
</protein>
<dbReference type="EMBL" id="MU250531">
    <property type="protein sequence ID" value="KAG7447813.1"/>
    <property type="molecule type" value="Genomic_DNA"/>
</dbReference>
<name>A0A9P8ATU8_9AGAR</name>